<feature type="compositionally biased region" description="Low complexity" evidence="8">
    <location>
        <begin position="307"/>
        <end position="325"/>
    </location>
</feature>
<evidence type="ECO:0000256" key="9">
    <source>
        <dbReference type="SAM" id="Phobius"/>
    </source>
</evidence>
<evidence type="ECO:0000313" key="11">
    <source>
        <dbReference type="EMBL" id="MBR7677500.1"/>
    </source>
</evidence>
<feature type="region of interest" description="Disordered" evidence="8">
    <location>
        <begin position="281"/>
        <end position="344"/>
    </location>
</feature>
<name>A0A8T4J1X6_9ACTN</name>
<dbReference type="Proteomes" id="UP000675554">
    <property type="component" value="Unassembled WGS sequence"/>
</dbReference>
<evidence type="ECO:0000256" key="5">
    <source>
        <dbReference type="ARBA" id="ARBA00022777"/>
    </source>
</evidence>
<keyword evidence="4 7" id="KW-0547">Nucleotide-binding</keyword>
<dbReference type="AlphaFoldDB" id="A0A8T4J1X6"/>
<evidence type="ECO:0000259" key="10">
    <source>
        <dbReference type="PROSITE" id="PS50011"/>
    </source>
</evidence>
<feature type="domain" description="Protein kinase" evidence="10">
    <location>
        <begin position="12"/>
        <end position="274"/>
    </location>
</feature>
<dbReference type="InterPro" id="IPR000719">
    <property type="entry name" value="Prot_kinase_dom"/>
</dbReference>
<dbReference type="InterPro" id="IPR008271">
    <property type="entry name" value="Ser/Thr_kinase_AS"/>
</dbReference>
<sequence length="546" mass="57671">MSDQDRLVAGRYRLTRQLGRGGMGTVWLASDALLDRQVAVKKLRVPAHLEDDDRARLYERTRREARSAARISHPSVIIVHDVVEDDGLPCIVMEYVPSRSLSQVLKEDGPLSPERVAGAGLAMASALRAAHGAGVLHRDVKPANVLLSAPHSAHGAHGGRTVLTDFGIAAASGTSTLTRTGEFVGSIDYAAPERMQGGVSGPAADVWALGATLYEAVEGKPPFRRDTWVETAYATASEPPQPMERAGALAPLIERLLEKEPGERPTLEEAEAMLSGSTATVASGGAAAATRPEGTGSGAPAGAEVLTAGPAEPATATTGAQRRTTVGGGNGAEPTLATGRHPRRRGRALAWAVTVAVVGCAAATGGWWFARDSTATPATSAASPSTAPSGSASPSPSRPATPEGYHRVQDPLGFSVDVPDGWHRQATSGEQADYIAPSGRTGLKFSVLDFADTSPLHHWRQLEPEVRAKSPGYERLRMNATAYQGEPAAIWEYTWQGRVRPYHVVDLGFGKVGETQYAIYLSAPDAEWDAAKPYFDVAAQSFRVTE</sequence>
<dbReference type="PROSITE" id="PS00107">
    <property type="entry name" value="PROTEIN_KINASE_ATP"/>
    <property type="match status" value="1"/>
</dbReference>
<feature type="compositionally biased region" description="Low complexity" evidence="8">
    <location>
        <begin position="281"/>
        <end position="290"/>
    </location>
</feature>
<dbReference type="Gene3D" id="1.10.510.10">
    <property type="entry name" value="Transferase(Phosphotransferase) domain 1"/>
    <property type="match status" value="1"/>
</dbReference>
<comment type="caution">
    <text evidence="11">The sequence shown here is derived from an EMBL/GenBank/DDBJ whole genome shotgun (WGS) entry which is preliminary data.</text>
</comment>
<dbReference type="PROSITE" id="PS50011">
    <property type="entry name" value="PROTEIN_KINASE_DOM"/>
    <property type="match status" value="1"/>
</dbReference>
<dbReference type="SMART" id="SM00220">
    <property type="entry name" value="S_TKc"/>
    <property type="match status" value="1"/>
</dbReference>
<dbReference type="SUPFAM" id="SSF56112">
    <property type="entry name" value="Protein kinase-like (PK-like)"/>
    <property type="match status" value="1"/>
</dbReference>
<keyword evidence="9" id="KW-0472">Membrane</keyword>
<feature type="transmembrane region" description="Helical" evidence="9">
    <location>
        <begin position="348"/>
        <end position="370"/>
    </location>
</feature>
<evidence type="ECO:0000256" key="6">
    <source>
        <dbReference type="ARBA" id="ARBA00022840"/>
    </source>
</evidence>
<keyword evidence="6 7" id="KW-0067">ATP-binding</keyword>
<feature type="compositionally biased region" description="Low complexity" evidence="8">
    <location>
        <begin position="377"/>
        <end position="402"/>
    </location>
</feature>
<dbReference type="EMBL" id="JAGSMN010000962">
    <property type="protein sequence ID" value="MBR7677500.1"/>
    <property type="molecule type" value="Genomic_DNA"/>
</dbReference>
<evidence type="ECO:0000256" key="1">
    <source>
        <dbReference type="ARBA" id="ARBA00012513"/>
    </source>
</evidence>
<dbReference type="EC" id="2.7.11.1" evidence="1"/>
<dbReference type="GO" id="GO:0004674">
    <property type="term" value="F:protein serine/threonine kinase activity"/>
    <property type="evidence" value="ECO:0007669"/>
    <property type="project" value="UniProtKB-KW"/>
</dbReference>
<reference evidence="11" key="1">
    <citation type="submission" date="2021-04" db="EMBL/GenBank/DDBJ databases">
        <title>Sequencing of actinobacteria type strains.</title>
        <authorList>
            <person name="Nguyen G.-S."/>
            <person name="Wentzel A."/>
        </authorList>
    </citation>
    <scope>NUCLEOTIDE SEQUENCE</scope>
    <source>
        <strain evidence="11">DSM 42095</strain>
    </source>
</reference>
<evidence type="ECO:0000313" key="12">
    <source>
        <dbReference type="Proteomes" id="UP000675554"/>
    </source>
</evidence>
<evidence type="ECO:0000256" key="2">
    <source>
        <dbReference type="ARBA" id="ARBA00022527"/>
    </source>
</evidence>
<dbReference type="Gene3D" id="3.30.200.20">
    <property type="entry name" value="Phosphorylase Kinase, domain 1"/>
    <property type="match status" value="1"/>
</dbReference>
<accession>A0A8T4J1X6</accession>
<evidence type="ECO:0000256" key="7">
    <source>
        <dbReference type="PROSITE-ProRule" id="PRU10141"/>
    </source>
</evidence>
<dbReference type="PROSITE" id="PS00108">
    <property type="entry name" value="PROTEIN_KINASE_ST"/>
    <property type="match status" value="1"/>
</dbReference>
<evidence type="ECO:0000256" key="8">
    <source>
        <dbReference type="SAM" id="MobiDB-lite"/>
    </source>
</evidence>
<evidence type="ECO:0000256" key="4">
    <source>
        <dbReference type="ARBA" id="ARBA00022741"/>
    </source>
</evidence>
<evidence type="ECO:0000256" key="3">
    <source>
        <dbReference type="ARBA" id="ARBA00022679"/>
    </source>
</evidence>
<keyword evidence="9" id="KW-0812">Transmembrane</keyword>
<feature type="region of interest" description="Disordered" evidence="8">
    <location>
        <begin position="377"/>
        <end position="423"/>
    </location>
</feature>
<dbReference type="InterPro" id="IPR017441">
    <property type="entry name" value="Protein_kinase_ATP_BS"/>
</dbReference>
<keyword evidence="2" id="KW-0723">Serine/threonine-protein kinase</keyword>
<dbReference type="PANTHER" id="PTHR43289">
    <property type="entry name" value="MITOGEN-ACTIVATED PROTEIN KINASE KINASE KINASE 20-RELATED"/>
    <property type="match status" value="1"/>
</dbReference>
<feature type="binding site" evidence="7">
    <location>
        <position position="42"/>
    </location>
    <ligand>
        <name>ATP</name>
        <dbReference type="ChEBI" id="CHEBI:30616"/>
    </ligand>
</feature>
<gene>
    <name evidence="11" type="ORF">KDA82_31840</name>
</gene>
<dbReference type="GO" id="GO:0005524">
    <property type="term" value="F:ATP binding"/>
    <property type="evidence" value="ECO:0007669"/>
    <property type="project" value="UniProtKB-UniRule"/>
</dbReference>
<dbReference type="Gene3D" id="3.40.1000.10">
    <property type="entry name" value="Mog1/PsbP, alpha/beta/alpha sandwich"/>
    <property type="match status" value="1"/>
</dbReference>
<protein>
    <recommendedName>
        <fullName evidence="1">non-specific serine/threonine protein kinase</fullName>
        <ecNumber evidence="1">2.7.11.1</ecNumber>
    </recommendedName>
</protein>
<organism evidence="11 12">
    <name type="scientific">Streptomyces daliensis</name>
    <dbReference type="NCBI Taxonomy" id="299421"/>
    <lineage>
        <taxon>Bacteria</taxon>
        <taxon>Bacillati</taxon>
        <taxon>Actinomycetota</taxon>
        <taxon>Actinomycetes</taxon>
        <taxon>Kitasatosporales</taxon>
        <taxon>Streptomycetaceae</taxon>
        <taxon>Streptomyces</taxon>
    </lineage>
</organism>
<keyword evidence="3" id="KW-0808">Transferase</keyword>
<dbReference type="Pfam" id="PF00069">
    <property type="entry name" value="Pkinase"/>
    <property type="match status" value="1"/>
</dbReference>
<keyword evidence="9" id="KW-1133">Transmembrane helix</keyword>
<keyword evidence="12" id="KW-1185">Reference proteome</keyword>
<proteinExistence type="predicted"/>
<dbReference type="CDD" id="cd14014">
    <property type="entry name" value="STKc_PknB_like"/>
    <property type="match status" value="1"/>
</dbReference>
<dbReference type="InterPro" id="IPR011009">
    <property type="entry name" value="Kinase-like_dom_sf"/>
</dbReference>
<dbReference type="PANTHER" id="PTHR43289:SF6">
    <property type="entry name" value="SERINE_THREONINE-PROTEIN KINASE NEKL-3"/>
    <property type="match status" value="1"/>
</dbReference>
<keyword evidence="5 11" id="KW-0418">Kinase</keyword>